<dbReference type="Proteomes" id="UP000054270">
    <property type="component" value="Unassembled WGS sequence"/>
</dbReference>
<dbReference type="EMBL" id="KN817618">
    <property type="protein sequence ID" value="KJA16581.1"/>
    <property type="molecule type" value="Genomic_DNA"/>
</dbReference>
<accession>A0A0D2NJ22</accession>
<proteinExistence type="predicted"/>
<evidence type="ECO:0008006" key="3">
    <source>
        <dbReference type="Google" id="ProtNLM"/>
    </source>
</evidence>
<organism evidence="1 2">
    <name type="scientific">Hypholoma sublateritium (strain FD-334 SS-4)</name>
    <dbReference type="NCBI Taxonomy" id="945553"/>
    <lineage>
        <taxon>Eukaryota</taxon>
        <taxon>Fungi</taxon>
        <taxon>Dikarya</taxon>
        <taxon>Basidiomycota</taxon>
        <taxon>Agaricomycotina</taxon>
        <taxon>Agaricomycetes</taxon>
        <taxon>Agaricomycetidae</taxon>
        <taxon>Agaricales</taxon>
        <taxon>Agaricineae</taxon>
        <taxon>Strophariaceae</taxon>
        <taxon>Hypholoma</taxon>
    </lineage>
</organism>
<evidence type="ECO:0000313" key="1">
    <source>
        <dbReference type="EMBL" id="KJA16581.1"/>
    </source>
</evidence>
<keyword evidence="2" id="KW-1185">Reference proteome</keyword>
<dbReference type="OMA" id="CISALEY"/>
<name>A0A0D2NJ22_HYPSF</name>
<dbReference type="OrthoDB" id="3065555at2759"/>
<reference evidence="2" key="1">
    <citation type="submission" date="2014-04" db="EMBL/GenBank/DDBJ databases">
        <title>Evolutionary Origins and Diversification of the Mycorrhizal Mutualists.</title>
        <authorList>
            <consortium name="DOE Joint Genome Institute"/>
            <consortium name="Mycorrhizal Genomics Consortium"/>
            <person name="Kohler A."/>
            <person name="Kuo A."/>
            <person name="Nagy L.G."/>
            <person name="Floudas D."/>
            <person name="Copeland A."/>
            <person name="Barry K.W."/>
            <person name="Cichocki N."/>
            <person name="Veneault-Fourrey C."/>
            <person name="LaButti K."/>
            <person name="Lindquist E.A."/>
            <person name="Lipzen A."/>
            <person name="Lundell T."/>
            <person name="Morin E."/>
            <person name="Murat C."/>
            <person name="Riley R."/>
            <person name="Ohm R."/>
            <person name="Sun H."/>
            <person name="Tunlid A."/>
            <person name="Henrissat B."/>
            <person name="Grigoriev I.V."/>
            <person name="Hibbett D.S."/>
            <person name="Martin F."/>
        </authorList>
    </citation>
    <scope>NUCLEOTIDE SEQUENCE [LARGE SCALE GENOMIC DNA]</scope>
    <source>
        <strain evidence="2">FD-334 SS-4</strain>
    </source>
</reference>
<evidence type="ECO:0000313" key="2">
    <source>
        <dbReference type="Proteomes" id="UP000054270"/>
    </source>
</evidence>
<protein>
    <recommendedName>
        <fullName evidence="3">Ndc10 domain-containing protein</fullName>
    </recommendedName>
</protein>
<dbReference type="AlphaFoldDB" id="A0A0D2NJ22"/>
<gene>
    <name evidence="1" type="ORF">HYPSUDRAFT_219351</name>
</gene>
<sequence>MTQETHAQRLALEDSIASETGTQIAYARHLKGYEKWWVSDQSRRREEDNTLEYIPSHPITATKVALFLEFETTRPKRSSGNDGANLSGTRVGPSLIKQCISALEYYRSHLSHRADYASDPNAQLQLRNDIRIRTYERSAKASEPERMEKMQMMKINGIKTDTFGGVDELTKASMHYLEKPESSTPYKVHLGIRDRAMFLLPTAMAFRGDNTRNIHLNDIISKTSRTLYNIVYP</sequence>
<dbReference type="STRING" id="945553.A0A0D2NJ22"/>